<dbReference type="GO" id="GO:0043190">
    <property type="term" value="C:ATP-binding cassette (ABC) transporter complex"/>
    <property type="evidence" value="ECO:0007669"/>
    <property type="project" value="InterPro"/>
</dbReference>
<dbReference type="GO" id="GO:0005524">
    <property type="term" value="F:ATP binding"/>
    <property type="evidence" value="ECO:0007669"/>
    <property type="project" value="UniProtKB-KW"/>
</dbReference>
<dbReference type="EMBL" id="NAEP01000036">
    <property type="protein sequence ID" value="PDQ35330.1"/>
    <property type="molecule type" value="Genomic_DNA"/>
</dbReference>
<name>A0A2A6FRM3_9MICO</name>
<dbReference type="EC" id="7.6.2.9" evidence="4"/>
<dbReference type="InterPro" id="IPR013611">
    <property type="entry name" value="Transp-assoc_OB_typ2"/>
</dbReference>
<organism evidence="6 7">
    <name type="scientific">Candidatus Lumbricidiphila eiseniae</name>
    <dbReference type="NCBI Taxonomy" id="1969409"/>
    <lineage>
        <taxon>Bacteria</taxon>
        <taxon>Bacillati</taxon>
        <taxon>Actinomycetota</taxon>
        <taxon>Actinomycetes</taxon>
        <taxon>Micrococcales</taxon>
        <taxon>Microbacteriaceae</taxon>
        <taxon>Candidatus Lumbricidiphila</taxon>
    </lineage>
</organism>
<evidence type="ECO:0000256" key="2">
    <source>
        <dbReference type="ARBA" id="ARBA00022741"/>
    </source>
</evidence>
<dbReference type="Proteomes" id="UP000219994">
    <property type="component" value="Unassembled WGS sequence"/>
</dbReference>
<dbReference type="InterPro" id="IPR050093">
    <property type="entry name" value="ABC_SmlMolc_Importer"/>
</dbReference>
<evidence type="ECO:0000256" key="4">
    <source>
        <dbReference type="ARBA" id="ARBA00066388"/>
    </source>
</evidence>
<sequence length="349" mass="38064">MLDKQYDIEVAGLYKIYPGGAVGLNGVDLNIEKGSFFSLLGPSGCGKSTLLRILSGLEAPTEGNVQIRQKNVQSTAAHKRETNLIFQRLALFPQMTVAKNVAFGPRVHGKSKAEIKSIVAEKLALVELSTMADRYPHQISGGQQQRVAIARALANEPAVLLLDEPLSSLDFRLRVQMQHALKQIQKNSGTTFVYVTHDQVEAFTMSDSIAVMNAGHVEQVGSPLEIYNRPTTEFVAAFVGDTNIFRGKSQGLTLHADGLTIRLTAPGSVVTVRPEFVVIAVSVESDLPNRYRGTVVDVSFGGSRVRYEIQLAGGRRVLAERSTYESFRPETGQQIECGWTPEAAVVLTH</sequence>
<dbReference type="GO" id="GO:0015418">
    <property type="term" value="F:ABC-type quaternary ammonium compound transporting activity"/>
    <property type="evidence" value="ECO:0007669"/>
    <property type="project" value="UniProtKB-EC"/>
</dbReference>
<dbReference type="InterPro" id="IPR003593">
    <property type="entry name" value="AAA+_ATPase"/>
</dbReference>
<accession>A0A2A6FRM3</accession>
<evidence type="ECO:0000259" key="5">
    <source>
        <dbReference type="PROSITE" id="PS50893"/>
    </source>
</evidence>
<dbReference type="GO" id="GO:0016887">
    <property type="term" value="F:ATP hydrolysis activity"/>
    <property type="evidence" value="ECO:0007669"/>
    <property type="project" value="InterPro"/>
</dbReference>
<feature type="domain" description="ABC transporter" evidence="5">
    <location>
        <begin position="8"/>
        <end position="239"/>
    </location>
</feature>
<dbReference type="InterPro" id="IPR027417">
    <property type="entry name" value="P-loop_NTPase"/>
</dbReference>
<evidence type="ECO:0000256" key="1">
    <source>
        <dbReference type="ARBA" id="ARBA00022448"/>
    </source>
</evidence>
<dbReference type="Gene3D" id="3.40.50.300">
    <property type="entry name" value="P-loop containing nucleotide triphosphate hydrolases"/>
    <property type="match status" value="1"/>
</dbReference>
<dbReference type="FunFam" id="3.40.50.300:FF:000425">
    <property type="entry name" value="Probable ABC transporter, ATP-binding subunit"/>
    <property type="match status" value="1"/>
</dbReference>
<dbReference type="PANTHER" id="PTHR42781">
    <property type="entry name" value="SPERMIDINE/PUTRESCINE IMPORT ATP-BINDING PROTEIN POTA"/>
    <property type="match status" value="1"/>
</dbReference>
<comment type="caution">
    <text evidence="6">The sequence shown here is derived from an EMBL/GenBank/DDBJ whole genome shotgun (WGS) entry which is preliminary data.</text>
</comment>
<dbReference type="AlphaFoldDB" id="A0A2A6FRM3"/>
<evidence type="ECO:0000313" key="6">
    <source>
        <dbReference type="EMBL" id="PDQ35330.1"/>
    </source>
</evidence>
<dbReference type="PANTHER" id="PTHR42781:SF4">
    <property type="entry name" value="SPERMIDINE_PUTRESCINE IMPORT ATP-BINDING PROTEIN POTA"/>
    <property type="match status" value="1"/>
</dbReference>
<dbReference type="Pfam" id="PF00005">
    <property type="entry name" value="ABC_tran"/>
    <property type="match status" value="1"/>
</dbReference>
<keyword evidence="2" id="KW-0547">Nucleotide-binding</keyword>
<evidence type="ECO:0000256" key="3">
    <source>
        <dbReference type="ARBA" id="ARBA00022840"/>
    </source>
</evidence>
<dbReference type="PROSITE" id="PS50893">
    <property type="entry name" value="ABC_TRANSPORTER_2"/>
    <property type="match status" value="1"/>
</dbReference>
<gene>
    <name evidence="6" type="ORF">B5766_06960</name>
</gene>
<dbReference type="PROSITE" id="PS00211">
    <property type="entry name" value="ABC_TRANSPORTER_1"/>
    <property type="match status" value="1"/>
</dbReference>
<keyword evidence="1" id="KW-0813">Transport</keyword>
<proteinExistence type="predicted"/>
<dbReference type="SUPFAM" id="SSF50331">
    <property type="entry name" value="MOP-like"/>
    <property type="match status" value="1"/>
</dbReference>
<dbReference type="SUPFAM" id="SSF52540">
    <property type="entry name" value="P-loop containing nucleoside triphosphate hydrolases"/>
    <property type="match status" value="1"/>
</dbReference>
<reference evidence="7" key="1">
    <citation type="submission" date="2017-03" db="EMBL/GenBank/DDBJ databases">
        <authorList>
            <person name="Lund M.B."/>
        </authorList>
    </citation>
    <scope>NUCLEOTIDE SEQUENCE [LARGE SCALE GENOMIC DNA]</scope>
</reference>
<dbReference type="InterPro" id="IPR008995">
    <property type="entry name" value="Mo/tungstate-bd_C_term_dom"/>
</dbReference>
<evidence type="ECO:0000313" key="7">
    <source>
        <dbReference type="Proteomes" id="UP000219994"/>
    </source>
</evidence>
<dbReference type="InterPro" id="IPR017871">
    <property type="entry name" value="ABC_transporter-like_CS"/>
</dbReference>
<dbReference type="SMART" id="SM00382">
    <property type="entry name" value="AAA"/>
    <property type="match status" value="1"/>
</dbReference>
<dbReference type="Gene3D" id="2.40.50.100">
    <property type="match status" value="1"/>
</dbReference>
<keyword evidence="3" id="KW-0067">ATP-binding</keyword>
<dbReference type="InterPro" id="IPR003439">
    <property type="entry name" value="ABC_transporter-like_ATP-bd"/>
</dbReference>
<dbReference type="Pfam" id="PF08402">
    <property type="entry name" value="TOBE_2"/>
    <property type="match status" value="1"/>
</dbReference>
<protein>
    <recommendedName>
        <fullName evidence="4">ABC-type quaternary amine transporter</fullName>
        <ecNumber evidence="4">7.6.2.9</ecNumber>
    </recommendedName>
</protein>